<dbReference type="Pfam" id="PF17784">
    <property type="entry name" value="Sulfotransfer_4"/>
    <property type="match status" value="1"/>
</dbReference>
<keyword evidence="1" id="KW-1133">Transmembrane helix</keyword>
<keyword evidence="1" id="KW-0812">Transmembrane</keyword>
<dbReference type="InterPro" id="IPR040632">
    <property type="entry name" value="Sulfotransfer_4"/>
</dbReference>
<keyword evidence="1" id="KW-0472">Membrane</keyword>
<name>A0A167YLM2_PENCH</name>
<dbReference type="SUPFAM" id="SSF52540">
    <property type="entry name" value="P-loop containing nucleoside triphosphate hydrolases"/>
    <property type="match status" value="1"/>
</dbReference>
<gene>
    <name evidence="2" type="ORF">EN45_044710</name>
</gene>
<dbReference type="PANTHER" id="PTHR36978">
    <property type="entry name" value="P-LOOP CONTAINING NUCLEOTIDE TRIPHOSPHATE HYDROLASE"/>
    <property type="match status" value="1"/>
</dbReference>
<dbReference type="AlphaFoldDB" id="A0A167YLM2"/>
<dbReference type="InterPro" id="IPR027417">
    <property type="entry name" value="P-loop_NTPase"/>
</dbReference>
<evidence type="ECO:0000313" key="2">
    <source>
        <dbReference type="EMBL" id="KZN94279.1"/>
    </source>
</evidence>
<evidence type="ECO:0000256" key="1">
    <source>
        <dbReference type="SAM" id="Phobius"/>
    </source>
</evidence>
<accession>A0A167YLM2</accession>
<protein>
    <recommendedName>
        <fullName evidence="3">NAD dependent epimerase/dehydratase</fullName>
    </recommendedName>
</protein>
<organism evidence="2">
    <name type="scientific">Penicillium chrysogenum</name>
    <name type="common">Penicillium notatum</name>
    <dbReference type="NCBI Taxonomy" id="5076"/>
    <lineage>
        <taxon>Eukaryota</taxon>
        <taxon>Fungi</taxon>
        <taxon>Dikarya</taxon>
        <taxon>Ascomycota</taxon>
        <taxon>Pezizomycotina</taxon>
        <taxon>Eurotiomycetes</taxon>
        <taxon>Eurotiomycetidae</taxon>
        <taxon>Eurotiales</taxon>
        <taxon>Aspergillaceae</taxon>
        <taxon>Penicillium</taxon>
        <taxon>Penicillium chrysogenum species complex</taxon>
    </lineage>
</organism>
<dbReference type="Gene3D" id="3.40.50.300">
    <property type="entry name" value="P-loop containing nucleotide triphosphate hydrolases"/>
    <property type="match status" value="1"/>
</dbReference>
<reference evidence="2" key="1">
    <citation type="journal article" date="2014" name="Genome Announc.">
        <title>Complete sequencing and chromosome-scale genome assembly of the industrial progenitor strain P2niaD18 from the penicillin producer Penicillium chrysogenum.</title>
        <authorList>
            <person name="Specht T."/>
            <person name="Dahlmann T.A."/>
            <person name="Zadra I."/>
            <person name="Kurnsteiner H."/>
            <person name="Kuck U."/>
        </authorList>
    </citation>
    <scope>NUCLEOTIDE SEQUENCE [LARGE SCALE GENOMIC DNA]</scope>
    <source>
        <strain evidence="2">P2niaD18</strain>
    </source>
</reference>
<dbReference type="Proteomes" id="UP000076449">
    <property type="component" value="Chromosome I"/>
</dbReference>
<evidence type="ECO:0008006" key="3">
    <source>
        <dbReference type="Google" id="ProtNLM"/>
    </source>
</evidence>
<feature type="transmembrane region" description="Helical" evidence="1">
    <location>
        <begin position="284"/>
        <end position="301"/>
    </location>
</feature>
<sequence>MPPNYSSFTKSFITLMFIYDFTNSIFPQIPPFDSDIVTMGRLIDKEPPYEPETPLRLVVVGLSRTGTASLYLALKELGYTPWHMCEPIDDPSRMYNQWTEAMNCRFFGGNHPYDRKDFDKLRGPYDALLDIPACLFWDDFHKLYPDAKIILTTRSADSWFKSIHGTIIPWLEKPLLKVLQYFDSKRLGPEMRMVKTAYKVICNNNYHSLETMDRYLQHNDRVRNGVDPDRLLELRLGDGWEPLCAFLGVPVPGKPYPRVNNTNEFNQGAEEADAAMLTGMLKPWLAVFVPVIAAGLWFSFLKS</sequence>
<proteinExistence type="predicted"/>
<dbReference type="EMBL" id="CM002798">
    <property type="protein sequence ID" value="KZN94279.1"/>
    <property type="molecule type" value="Genomic_DNA"/>
</dbReference>
<dbReference type="PANTHER" id="PTHR36978:SF4">
    <property type="entry name" value="P-LOOP CONTAINING NUCLEOSIDE TRIPHOSPHATE HYDROLASE PROTEIN"/>
    <property type="match status" value="1"/>
</dbReference>